<dbReference type="OrthoDB" id="4033486at2759"/>
<sequence length="164" mass="19190">MTDLYNYSTLENLLDGLTDLNRIPKEYSPLLEPYFQNIANNTHLKFKALKICRFNFHKWNTLDSKNSKSISPHCKAENDKFSKAVDPEVIRRCLNLWYVLRGKEYKKLKNPPSANNIIKDEVDVSNIKGLNLVRLEFDEFGKSIRNPLNNLILEEVEVNDFLKE</sequence>
<organism evidence="1 2">
    <name type="scientific">Saccharomyces kudriavzevii (strain ATCC MYA-4449 / AS 2.2408 / CBS 8840 / NBRC 1802 / NCYC 2889)</name>
    <name type="common">Yeast</name>
    <dbReference type="NCBI Taxonomy" id="226230"/>
    <lineage>
        <taxon>Eukaryota</taxon>
        <taxon>Fungi</taxon>
        <taxon>Dikarya</taxon>
        <taxon>Ascomycota</taxon>
        <taxon>Saccharomycotina</taxon>
        <taxon>Saccharomycetes</taxon>
        <taxon>Saccharomycetales</taxon>
        <taxon>Saccharomycetaceae</taxon>
        <taxon>Saccharomyces</taxon>
    </lineage>
</organism>
<evidence type="ECO:0000313" key="2">
    <source>
        <dbReference type="Proteomes" id="UP001162087"/>
    </source>
</evidence>
<dbReference type="InterPro" id="IPR031391">
    <property type="entry name" value="Swm2"/>
</dbReference>
<keyword evidence="2" id="KW-1185">Reference proteome</keyword>
<gene>
    <name evidence="1" type="primary">SKDI14G3240</name>
    <name evidence="1" type="ORF">SKDI_14G3240</name>
</gene>
<dbReference type="EMBL" id="OX365909">
    <property type="protein sequence ID" value="CAI4050365.1"/>
    <property type="molecule type" value="Genomic_DNA"/>
</dbReference>
<evidence type="ECO:0000313" key="1">
    <source>
        <dbReference type="EMBL" id="CAI4050365.1"/>
    </source>
</evidence>
<dbReference type="Pfam" id="PF17083">
    <property type="entry name" value="Swm2"/>
    <property type="match status" value="1"/>
</dbReference>
<dbReference type="GO" id="GO:0005730">
    <property type="term" value="C:nucleolus"/>
    <property type="evidence" value="ECO:0007669"/>
    <property type="project" value="UniProtKB-SubCell"/>
</dbReference>
<name>A0AA35J674_SACK1</name>
<proteinExistence type="predicted"/>
<dbReference type="Proteomes" id="UP001162087">
    <property type="component" value="Chromosome 14"/>
</dbReference>
<protein>
    <submittedName>
        <fullName evidence="1">Uncharacterized protein</fullName>
    </submittedName>
</protein>
<reference evidence="1" key="1">
    <citation type="submission" date="2022-10" db="EMBL/GenBank/DDBJ databases">
        <authorList>
            <person name="Byrne P K."/>
        </authorList>
    </citation>
    <scope>NUCLEOTIDE SEQUENCE</scope>
    <source>
        <strain evidence="1">IFO1802</strain>
    </source>
</reference>
<accession>A0AA35J674</accession>